<evidence type="ECO:0000313" key="1">
    <source>
        <dbReference type="EMBL" id="KAI7988067.1"/>
    </source>
</evidence>
<name>A0ACC0FIX0_9ERIC</name>
<dbReference type="EMBL" id="CM045771">
    <property type="protein sequence ID" value="KAI7988067.1"/>
    <property type="molecule type" value="Genomic_DNA"/>
</dbReference>
<evidence type="ECO:0000313" key="2">
    <source>
        <dbReference type="Proteomes" id="UP001060215"/>
    </source>
</evidence>
<sequence>MGCCCCYMMLLLKPPYHVTVADDATAGLLLVTWCKVCLQLSSGLAWAVCFGMVKGCGLGATVWHGIGCEPPYNKIWAVVSDLVLLWCLLLIYDATAGTVQFSAQKKILSEEWTT</sequence>
<reference evidence="1 2" key="1">
    <citation type="journal article" date="2022" name="Plant J.">
        <title>Chromosome-level genome of Camellia lanceoleosa provides a valuable resource for understanding genome evolution and self-incompatibility.</title>
        <authorList>
            <person name="Gong W."/>
            <person name="Xiao S."/>
            <person name="Wang L."/>
            <person name="Liao Z."/>
            <person name="Chang Y."/>
            <person name="Mo W."/>
            <person name="Hu G."/>
            <person name="Li W."/>
            <person name="Zhao G."/>
            <person name="Zhu H."/>
            <person name="Hu X."/>
            <person name="Ji K."/>
            <person name="Xiang X."/>
            <person name="Song Q."/>
            <person name="Yuan D."/>
            <person name="Jin S."/>
            <person name="Zhang L."/>
        </authorList>
    </citation>
    <scope>NUCLEOTIDE SEQUENCE [LARGE SCALE GENOMIC DNA]</scope>
    <source>
        <strain evidence="1">SQ_2022a</strain>
    </source>
</reference>
<keyword evidence="2" id="KW-1185">Reference proteome</keyword>
<accession>A0ACC0FIX0</accession>
<proteinExistence type="predicted"/>
<gene>
    <name evidence="1" type="ORF">LOK49_LG13G00094</name>
</gene>
<dbReference type="Proteomes" id="UP001060215">
    <property type="component" value="Chromosome 14"/>
</dbReference>
<protein>
    <submittedName>
        <fullName evidence="1">Uncharacterized protein</fullName>
    </submittedName>
</protein>
<organism evidence="1 2">
    <name type="scientific">Camellia lanceoleosa</name>
    <dbReference type="NCBI Taxonomy" id="1840588"/>
    <lineage>
        <taxon>Eukaryota</taxon>
        <taxon>Viridiplantae</taxon>
        <taxon>Streptophyta</taxon>
        <taxon>Embryophyta</taxon>
        <taxon>Tracheophyta</taxon>
        <taxon>Spermatophyta</taxon>
        <taxon>Magnoliopsida</taxon>
        <taxon>eudicotyledons</taxon>
        <taxon>Gunneridae</taxon>
        <taxon>Pentapetalae</taxon>
        <taxon>asterids</taxon>
        <taxon>Ericales</taxon>
        <taxon>Theaceae</taxon>
        <taxon>Camellia</taxon>
    </lineage>
</organism>
<comment type="caution">
    <text evidence="1">The sequence shown here is derived from an EMBL/GenBank/DDBJ whole genome shotgun (WGS) entry which is preliminary data.</text>
</comment>